<dbReference type="Pfam" id="PF19266">
    <property type="entry name" value="CIS_tube"/>
    <property type="match status" value="1"/>
</dbReference>
<dbReference type="RefSeq" id="WP_158764939.1">
    <property type="nucleotide sequence ID" value="NZ_CP047045.1"/>
</dbReference>
<feature type="compositionally biased region" description="Acidic residues" evidence="1">
    <location>
        <begin position="151"/>
        <end position="160"/>
    </location>
</feature>
<evidence type="ECO:0000313" key="5">
    <source>
        <dbReference type="Proteomes" id="UP000431269"/>
    </source>
</evidence>
<name>A0A6I6MQV3_9CAUL</name>
<keyword evidence="5" id="KW-1185">Reference proteome</keyword>
<feature type="compositionally biased region" description="Polar residues" evidence="1">
    <location>
        <begin position="41"/>
        <end position="60"/>
    </location>
</feature>
<keyword evidence="2" id="KW-0732">Signal</keyword>
<protein>
    <recommendedName>
        <fullName evidence="3">Contractile injection system tube protein N-terminal domain-containing protein</fullName>
    </recommendedName>
</protein>
<proteinExistence type="predicted"/>
<dbReference type="EMBL" id="CP047045">
    <property type="protein sequence ID" value="QGZ93962.1"/>
    <property type="molecule type" value="Genomic_DNA"/>
</dbReference>
<dbReference type="KEGG" id="tsv:DSM104635_00777"/>
<feature type="region of interest" description="Disordered" evidence="1">
    <location>
        <begin position="105"/>
        <end position="160"/>
    </location>
</feature>
<evidence type="ECO:0000313" key="4">
    <source>
        <dbReference type="EMBL" id="QGZ93962.1"/>
    </source>
</evidence>
<evidence type="ECO:0000256" key="2">
    <source>
        <dbReference type="SAM" id="SignalP"/>
    </source>
</evidence>
<dbReference type="InterPro" id="IPR045361">
    <property type="entry name" value="CIS_tube_prot_N"/>
</dbReference>
<reference evidence="5" key="1">
    <citation type="submission" date="2019-12" db="EMBL/GenBank/DDBJ databases">
        <title>Complete genome of Terracaulis silvestris 0127_4.</title>
        <authorList>
            <person name="Vieira S."/>
            <person name="Riedel T."/>
            <person name="Sproer C."/>
            <person name="Pascual J."/>
            <person name="Boedeker C."/>
            <person name="Overmann J."/>
        </authorList>
    </citation>
    <scope>NUCLEOTIDE SEQUENCE [LARGE SCALE GENOMIC DNA]</scope>
    <source>
        <strain evidence="5">0127_4</strain>
    </source>
</reference>
<accession>A0A6I6MQV3</accession>
<dbReference type="Proteomes" id="UP000431269">
    <property type="component" value="Chromosome"/>
</dbReference>
<feature type="compositionally biased region" description="Polar residues" evidence="1">
    <location>
        <begin position="133"/>
        <end position="143"/>
    </location>
</feature>
<evidence type="ECO:0000256" key="1">
    <source>
        <dbReference type="SAM" id="MobiDB-lite"/>
    </source>
</evidence>
<gene>
    <name evidence="4" type="ORF">DSM104635_00777</name>
</gene>
<sequence>MKLFALLFAFLTVACAIDALMLPALAQQTVRAIPPSAMKGVSTTPAPVTNTDLQPTQTPVTDGAGEPPVADEERPPPVRFIWSGQGRGAAPSVVDSIEEKYTMFLPDGAPVRAAAEADVSGKSKSGDGAIVQGPTSTDQQTYRPSEFRIDNDDEEDDDSD</sequence>
<evidence type="ECO:0000259" key="3">
    <source>
        <dbReference type="Pfam" id="PF19266"/>
    </source>
</evidence>
<feature type="domain" description="Contractile injection system tube protein N-terminal" evidence="3">
    <location>
        <begin position="71"/>
        <end position="124"/>
    </location>
</feature>
<feature type="signal peptide" evidence="2">
    <location>
        <begin position="1"/>
        <end position="26"/>
    </location>
</feature>
<dbReference type="AlphaFoldDB" id="A0A6I6MQV3"/>
<feature type="chain" id="PRO_5026169789" description="Contractile injection system tube protein N-terminal domain-containing protein" evidence="2">
    <location>
        <begin position="27"/>
        <end position="160"/>
    </location>
</feature>
<organism evidence="4 5">
    <name type="scientific">Terricaulis silvestris</name>
    <dbReference type="NCBI Taxonomy" id="2686094"/>
    <lineage>
        <taxon>Bacteria</taxon>
        <taxon>Pseudomonadati</taxon>
        <taxon>Pseudomonadota</taxon>
        <taxon>Alphaproteobacteria</taxon>
        <taxon>Caulobacterales</taxon>
        <taxon>Caulobacteraceae</taxon>
        <taxon>Terricaulis</taxon>
    </lineage>
</organism>
<feature type="region of interest" description="Disordered" evidence="1">
    <location>
        <begin position="41"/>
        <end position="89"/>
    </location>
</feature>
<dbReference type="PROSITE" id="PS51257">
    <property type="entry name" value="PROKAR_LIPOPROTEIN"/>
    <property type="match status" value="1"/>
</dbReference>